<dbReference type="KEGG" id="fra:Francci3_1847"/>
<protein>
    <recommendedName>
        <fullName evidence="4">Peptidase M41 domain-containing protein</fullName>
    </recommendedName>
</protein>
<keyword evidence="3" id="KW-1185">Reference proteome</keyword>
<gene>
    <name evidence="2" type="ordered locus">Francci3_1847</name>
</gene>
<dbReference type="Proteomes" id="UP000001937">
    <property type="component" value="Chromosome"/>
</dbReference>
<sequence>MAGDGAGRVGTVAGTSEGDAGWRERDDATHRAVHGQFLGPWTPTPTGAEEPEAVWCTSRLADDVYWQAGAVHEASHAVVGTAVGLPLLHATLESDRSVRIGGVVSFTGPGDAQLFAVWLAAGAVGQSQWLCAAGYGHPELHRCVRAIGGGADRAEAERLAAQGFIIDLQRAHLDASRLLGDPGLWAAVGQTARLLLTRRHLTSADVVAVLETHRITTQQVWTPDIGPADG</sequence>
<evidence type="ECO:0008006" key="4">
    <source>
        <dbReference type="Google" id="ProtNLM"/>
    </source>
</evidence>
<dbReference type="HOGENOM" id="CLU_1203413_0_0_11"/>
<dbReference type="AlphaFoldDB" id="Q2JBW9"/>
<evidence type="ECO:0000313" key="3">
    <source>
        <dbReference type="Proteomes" id="UP000001937"/>
    </source>
</evidence>
<feature type="region of interest" description="Disordered" evidence="1">
    <location>
        <begin position="1"/>
        <end position="24"/>
    </location>
</feature>
<dbReference type="STRING" id="106370.Francci3_1847"/>
<evidence type="ECO:0000313" key="2">
    <source>
        <dbReference type="EMBL" id="ABD11223.1"/>
    </source>
</evidence>
<evidence type="ECO:0000256" key="1">
    <source>
        <dbReference type="SAM" id="MobiDB-lite"/>
    </source>
</evidence>
<proteinExistence type="predicted"/>
<name>Q2JBW9_FRACC</name>
<dbReference type="OrthoDB" id="4619573at2"/>
<accession>Q2JBW9</accession>
<dbReference type="EMBL" id="CP000249">
    <property type="protein sequence ID" value="ABD11223.1"/>
    <property type="molecule type" value="Genomic_DNA"/>
</dbReference>
<reference evidence="2 3" key="1">
    <citation type="journal article" date="2007" name="Genome Res.">
        <title>Genome characteristics of facultatively symbiotic Frankia sp. strains reflect host range and host plant biogeography.</title>
        <authorList>
            <person name="Normand P."/>
            <person name="Lapierre P."/>
            <person name="Tisa L.S."/>
            <person name="Gogarten J.P."/>
            <person name="Alloisio N."/>
            <person name="Bagnarol E."/>
            <person name="Bassi C.A."/>
            <person name="Berry A.M."/>
            <person name="Bickhart D.M."/>
            <person name="Choisne N."/>
            <person name="Couloux A."/>
            <person name="Cournoyer B."/>
            <person name="Cruveiller S."/>
            <person name="Daubin V."/>
            <person name="Demange N."/>
            <person name="Francino M.P."/>
            <person name="Goltsman E."/>
            <person name="Huang Y."/>
            <person name="Kopp O.R."/>
            <person name="Labarre L."/>
            <person name="Lapidus A."/>
            <person name="Lavire C."/>
            <person name="Marechal J."/>
            <person name="Martinez M."/>
            <person name="Mastronunzio J.E."/>
            <person name="Mullin B.C."/>
            <person name="Niemann J."/>
            <person name="Pujic P."/>
            <person name="Rawnsley T."/>
            <person name="Rouy Z."/>
            <person name="Schenowitz C."/>
            <person name="Sellstedt A."/>
            <person name="Tavares F."/>
            <person name="Tomkins J.P."/>
            <person name="Vallenet D."/>
            <person name="Valverde C."/>
            <person name="Wall L.G."/>
            <person name="Wang Y."/>
            <person name="Medigue C."/>
            <person name="Benson D.R."/>
        </authorList>
    </citation>
    <scope>NUCLEOTIDE SEQUENCE [LARGE SCALE GENOMIC DNA]</scope>
    <source>
        <strain evidence="3">DSM 45818 / CECT 9043 / CcI3</strain>
    </source>
</reference>
<dbReference type="RefSeq" id="WP_011436283.1">
    <property type="nucleotide sequence ID" value="NC_007777.1"/>
</dbReference>
<organism evidence="2 3">
    <name type="scientific">Frankia casuarinae (strain DSM 45818 / CECT 9043 / HFP020203 / CcI3)</name>
    <dbReference type="NCBI Taxonomy" id="106370"/>
    <lineage>
        <taxon>Bacteria</taxon>
        <taxon>Bacillati</taxon>
        <taxon>Actinomycetota</taxon>
        <taxon>Actinomycetes</taxon>
        <taxon>Frankiales</taxon>
        <taxon>Frankiaceae</taxon>
        <taxon>Frankia</taxon>
    </lineage>
</organism>